<dbReference type="InterPro" id="IPR002347">
    <property type="entry name" value="SDR_fam"/>
</dbReference>
<dbReference type="Gene3D" id="3.40.50.720">
    <property type="entry name" value="NAD(P)-binding Rossmann-like Domain"/>
    <property type="match status" value="1"/>
</dbReference>
<evidence type="ECO:0000313" key="4">
    <source>
        <dbReference type="EMBL" id="BAO98577.1"/>
    </source>
</evidence>
<dbReference type="RefSeq" id="WP_041051628.1">
    <property type="nucleotide sequence ID" value="NZ_AP014523.1"/>
</dbReference>
<protein>
    <submittedName>
        <fullName evidence="4">Short-chain oxidoreductase</fullName>
    </submittedName>
</protein>
<dbReference type="CDD" id="cd05374">
    <property type="entry name" value="17beta-HSD-like_SDR_c"/>
    <property type="match status" value="1"/>
</dbReference>
<dbReference type="HOGENOM" id="CLU_010194_2_9_7"/>
<dbReference type="Pfam" id="PF00106">
    <property type="entry name" value="adh_short"/>
    <property type="match status" value="1"/>
</dbReference>
<dbReference type="InterPro" id="IPR020904">
    <property type="entry name" value="Sc_DH/Rdtase_CS"/>
</dbReference>
<evidence type="ECO:0000256" key="3">
    <source>
        <dbReference type="RuleBase" id="RU000363"/>
    </source>
</evidence>
<proteinExistence type="inferred from homology"/>
<dbReference type="AlphaFoldDB" id="A0A060Q2K6"/>
<comment type="similarity">
    <text evidence="1 3">Belongs to the short-chain dehydrogenases/reductases (SDR) family.</text>
</comment>
<evidence type="ECO:0000313" key="5">
    <source>
        <dbReference type="Proteomes" id="UP000031662"/>
    </source>
</evidence>
<dbReference type="EMBL" id="AP014523">
    <property type="protein sequence ID" value="BAO98577.1"/>
    <property type="molecule type" value="Genomic_DNA"/>
</dbReference>
<evidence type="ECO:0000256" key="1">
    <source>
        <dbReference type="ARBA" id="ARBA00006484"/>
    </source>
</evidence>
<evidence type="ECO:0000256" key="2">
    <source>
        <dbReference type="ARBA" id="ARBA00023002"/>
    </source>
</evidence>
<dbReference type="PRINTS" id="PR00081">
    <property type="entry name" value="GDHRDH"/>
</dbReference>
<gene>
    <name evidence="4" type="ORF">NY40_1572</name>
</gene>
<dbReference type="PRINTS" id="PR00080">
    <property type="entry name" value="SDRFAMILY"/>
</dbReference>
<accession>A0A060Q2K6</accession>
<dbReference type="GO" id="GO:0016491">
    <property type="term" value="F:oxidoreductase activity"/>
    <property type="evidence" value="ECO:0007669"/>
    <property type="project" value="UniProtKB-KW"/>
</dbReference>
<dbReference type="SUPFAM" id="SSF51735">
    <property type="entry name" value="NAD(P)-binding Rossmann-fold domains"/>
    <property type="match status" value="1"/>
</dbReference>
<dbReference type="PROSITE" id="PS00061">
    <property type="entry name" value="ADH_SHORT"/>
    <property type="match status" value="1"/>
</dbReference>
<dbReference type="PANTHER" id="PTHR44169">
    <property type="entry name" value="NADPH-DEPENDENT 1-ACYLDIHYDROXYACETONE PHOSPHATE REDUCTASE"/>
    <property type="match status" value="1"/>
</dbReference>
<sequence length="287" mass="31877">MGVGEKEEKKESQKVTIITGASSGIGLECALMLLDQGYKVYALSRRATLCVALNHALCECVDIDVSDSNALKEVFLNISAKEDHCDVLINSAGYGVFGSVEDTPIEEVKKQFSVNFFALCEVVQLCLPLLKNKPHSKIFNLSSIAGRVSMLFLGHYSASKHALEAYSDALRLELKPFNVQVCLIEPGPVKSNWEKTAFSVENFESEDSLYALEVNAAKTFYASVYENALSPKAVAQKIVFLSMSQKIKARYLIGLKTQLLLALYRILPSSWYDSLFRLIVLKRKRDA</sequence>
<dbReference type="Proteomes" id="UP000031662">
    <property type="component" value="Chromosome"/>
</dbReference>
<reference evidence="4 5" key="1">
    <citation type="submission" date="2013-11" db="EMBL/GenBank/DDBJ databases">
        <title>Estimation of Helicobacter pylori bacteriophage ecology using H. pylori isolates.</title>
        <authorList>
            <person name="Uchiyama J."/>
            <person name="Takemura-Uchiyama I."/>
            <person name="Ujihara T."/>
            <person name="Matsuzaki S."/>
        </authorList>
    </citation>
    <scope>NUCLEOTIDE SEQUENCE [LARGE SCALE GENOMIC DNA]</scope>
    <source>
        <strain evidence="4 5">NY40</strain>
    </source>
</reference>
<organism evidence="4 5">
    <name type="scientific">Helicobacter pylori NY40</name>
    <dbReference type="NCBI Taxonomy" id="1426844"/>
    <lineage>
        <taxon>Bacteria</taxon>
        <taxon>Pseudomonadati</taxon>
        <taxon>Campylobacterota</taxon>
        <taxon>Epsilonproteobacteria</taxon>
        <taxon>Campylobacterales</taxon>
        <taxon>Helicobacteraceae</taxon>
        <taxon>Helicobacter</taxon>
    </lineage>
</organism>
<dbReference type="InterPro" id="IPR036291">
    <property type="entry name" value="NAD(P)-bd_dom_sf"/>
</dbReference>
<dbReference type="PANTHER" id="PTHR44169:SF6">
    <property type="entry name" value="NADPH-DEPENDENT 1-ACYLDIHYDROXYACETONE PHOSPHATE REDUCTASE"/>
    <property type="match status" value="1"/>
</dbReference>
<keyword evidence="2" id="KW-0560">Oxidoreductase</keyword>
<name>A0A060Q2K6_HELPX</name>